<gene>
    <name evidence="3" type="primary">ubiG_2</name>
    <name evidence="3" type="ORF">BN1079_01869</name>
</gene>
<dbReference type="InterPro" id="IPR041698">
    <property type="entry name" value="Methyltransf_25"/>
</dbReference>
<organism evidence="3 4">
    <name type="scientific">Pseudomonas saudiphocaensis</name>
    <dbReference type="NCBI Taxonomy" id="1499686"/>
    <lineage>
        <taxon>Bacteria</taxon>
        <taxon>Pseudomonadati</taxon>
        <taxon>Pseudomonadota</taxon>
        <taxon>Gammaproteobacteria</taxon>
        <taxon>Pseudomonadales</taxon>
        <taxon>Pseudomonadaceae</taxon>
        <taxon>Pseudomonas</taxon>
    </lineage>
</organism>
<keyword evidence="4" id="KW-1185">Reference proteome</keyword>
<reference evidence="3 4" key="1">
    <citation type="submission" date="2014-07" db="EMBL/GenBank/DDBJ databases">
        <authorList>
            <person name="Urmite Genomes Urmite Genomes"/>
        </authorList>
    </citation>
    <scope>NUCLEOTIDE SEQUENCE [LARGE SCALE GENOMIC DNA]</scope>
    <source>
        <strain evidence="3 4">20_BN</strain>
    </source>
</reference>
<dbReference type="InterPro" id="IPR029063">
    <property type="entry name" value="SAM-dependent_MTases_sf"/>
</dbReference>
<dbReference type="PANTHER" id="PTHR43861:SF6">
    <property type="entry name" value="METHYLTRANSFERASE TYPE 11"/>
    <property type="match status" value="1"/>
</dbReference>
<dbReference type="EMBL" id="CCSF01000001">
    <property type="protein sequence ID" value="CDZ94546.1"/>
    <property type="molecule type" value="Genomic_DNA"/>
</dbReference>
<name>A0A078LXD1_9PSED</name>
<keyword evidence="3" id="KW-0489">Methyltransferase</keyword>
<accession>A0A078LXD1</accession>
<dbReference type="Pfam" id="PF13649">
    <property type="entry name" value="Methyltransf_25"/>
    <property type="match status" value="1"/>
</dbReference>
<evidence type="ECO:0000259" key="2">
    <source>
        <dbReference type="Pfam" id="PF13649"/>
    </source>
</evidence>
<dbReference type="GO" id="GO:0032259">
    <property type="term" value="P:methylation"/>
    <property type="evidence" value="ECO:0007669"/>
    <property type="project" value="UniProtKB-KW"/>
</dbReference>
<keyword evidence="1 3" id="KW-0808">Transferase</keyword>
<dbReference type="Proteomes" id="UP000053902">
    <property type="component" value="Unassembled WGS sequence"/>
</dbReference>
<dbReference type="eggNOG" id="COG2227">
    <property type="taxonomic scope" value="Bacteria"/>
</dbReference>
<dbReference type="PANTHER" id="PTHR43861">
    <property type="entry name" value="TRANS-ACONITATE 2-METHYLTRANSFERASE-RELATED"/>
    <property type="match status" value="1"/>
</dbReference>
<evidence type="ECO:0000256" key="1">
    <source>
        <dbReference type="ARBA" id="ARBA00022679"/>
    </source>
</evidence>
<feature type="domain" description="Methyltransferase" evidence="2">
    <location>
        <begin position="46"/>
        <end position="137"/>
    </location>
</feature>
<dbReference type="RefSeq" id="WP_037023825.1">
    <property type="nucleotide sequence ID" value="NZ_CCSF01000001.1"/>
</dbReference>
<evidence type="ECO:0000313" key="3">
    <source>
        <dbReference type="EMBL" id="CDZ94546.1"/>
    </source>
</evidence>
<dbReference type="HOGENOM" id="CLU_1141827_0_0_6"/>
<dbReference type="AlphaFoldDB" id="A0A078LXD1"/>
<keyword evidence="3" id="KW-0830">Ubiquinone</keyword>
<dbReference type="OrthoDB" id="9801609at2"/>
<sequence length="245" mass="28093">MHTPSLTLERIYPPQLDANNEDDRETLRIHLERYDFAATRLTGARVLDMACGCGYGSDRLAELNPDKTIVGVDIDPAAIAFAQAHYQRPNLTYICADAESFRSEEKFDCIVSLETIEHLPRPRQLIENCAALLADGGQIIASVPVTPTLDGNPHHLHDFSTRSFFALFRPYGLLPQERYEQIQWWQFKGLFQRRPSKLHRSEGVGNAVLAYYRKNPLYLLRRLASMLRYGFSNRYLTCRFRSPSV</sequence>
<dbReference type="GO" id="GO:0008168">
    <property type="term" value="F:methyltransferase activity"/>
    <property type="evidence" value="ECO:0007669"/>
    <property type="project" value="UniProtKB-KW"/>
</dbReference>
<dbReference type="Gene3D" id="3.40.50.150">
    <property type="entry name" value="Vaccinia Virus protein VP39"/>
    <property type="match status" value="1"/>
</dbReference>
<protein>
    <submittedName>
        <fullName evidence="3">3-demethylubiquinone-9 3-methyltransferase</fullName>
    </submittedName>
</protein>
<proteinExistence type="predicted"/>
<dbReference type="SUPFAM" id="SSF53335">
    <property type="entry name" value="S-adenosyl-L-methionine-dependent methyltransferases"/>
    <property type="match status" value="1"/>
</dbReference>
<dbReference type="STRING" id="1499686.BN1079_01869"/>
<dbReference type="CDD" id="cd02440">
    <property type="entry name" value="AdoMet_MTases"/>
    <property type="match status" value="1"/>
</dbReference>
<evidence type="ECO:0000313" key="4">
    <source>
        <dbReference type="Proteomes" id="UP000053902"/>
    </source>
</evidence>